<keyword evidence="2" id="KW-1185">Reference proteome</keyword>
<proteinExistence type="predicted"/>
<comment type="caution">
    <text evidence="1">The sequence shown here is derived from an EMBL/GenBank/DDBJ whole genome shotgun (WGS) entry which is preliminary data.</text>
</comment>
<dbReference type="EMBL" id="RBXL01000001">
    <property type="protein sequence ID" value="RKT42938.1"/>
    <property type="molecule type" value="Genomic_DNA"/>
</dbReference>
<accession>A0A495V583</accession>
<sequence length="58" mass="5989">MAEISWTEETGSETSGKWVKFCLLPLASCLVDASCARDAVRPIGIAPLAPAVGQAGGR</sequence>
<organism evidence="1 2">
    <name type="scientific">Thiocapsa rosea</name>
    <dbReference type="NCBI Taxonomy" id="69360"/>
    <lineage>
        <taxon>Bacteria</taxon>
        <taxon>Pseudomonadati</taxon>
        <taxon>Pseudomonadota</taxon>
        <taxon>Gammaproteobacteria</taxon>
        <taxon>Chromatiales</taxon>
        <taxon>Chromatiaceae</taxon>
        <taxon>Thiocapsa</taxon>
    </lineage>
</organism>
<dbReference type="Proteomes" id="UP000274556">
    <property type="component" value="Unassembled WGS sequence"/>
</dbReference>
<evidence type="ECO:0000313" key="1">
    <source>
        <dbReference type="EMBL" id="RKT42938.1"/>
    </source>
</evidence>
<evidence type="ECO:0000313" key="2">
    <source>
        <dbReference type="Proteomes" id="UP000274556"/>
    </source>
</evidence>
<dbReference type="AlphaFoldDB" id="A0A495V583"/>
<protein>
    <submittedName>
        <fullName evidence="1">Uncharacterized protein</fullName>
    </submittedName>
</protein>
<reference evidence="1 2" key="1">
    <citation type="submission" date="2018-10" db="EMBL/GenBank/DDBJ databases">
        <title>Genomic Encyclopedia of Archaeal and Bacterial Type Strains, Phase II (KMG-II): from individual species to whole genera.</title>
        <authorList>
            <person name="Goeker M."/>
        </authorList>
    </citation>
    <scope>NUCLEOTIDE SEQUENCE [LARGE SCALE GENOMIC DNA]</scope>
    <source>
        <strain evidence="1 2">DSM 235</strain>
    </source>
</reference>
<name>A0A495V583_9GAMM</name>
<gene>
    <name evidence="1" type="ORF">BDD21_0240</name>
</gene>